<keyword evidence="3" id="KW-1185">Reference proteome</keyword>
<evidence type="ECO:0000313" key="2">
    <source>
        <dbReference type="EMBL" id="GBO19341.1"/>
    </source>
</evidence>
<protein>
    <submittedName>
        <fullName evidence="2">Uncharacterized protein</fullName>
    </submittedName>
</protein>
<keyword evidence="1" id="KW-1133">Transmembrane helix</keyword>
<name>A0A4Y2V468_ARAVE</name>
<dbReference type="AlphaFoldDB" id="A0A4Y2V468"/>
<reference evidence="2 3" key="1">
    <citation type="journal article" date="2019" name="Sci. Rep.">
        <title>Orb-weaving spider Araneus ventricosus genome elucidates the spidroin gene catalogue.</title>
        <authorList>
            <person name="Kono N."/>
            <person name="Nakamura H."/>
            <person name="Ohtoshi R."/>
            <person name="Moran D.A.P."/>
            <person name="Shinohara A."/>
            <person name="Yoshida Y."/>
            <person name="Fujiwara M."/>
            <person name="Mori M."/>
            <person name="Tomita M."/>
            <person name="Arakawa K."/>
        </authorList>
    </citation>
    <scope>NUCLEOTIDE SEQUENCE [LARGE SCALE GENOMIC DNA]</scope>
</reference>
<keyword evidence="1" id="KW-0812">Transmembrane</keyword>
<accession>A0A4Y2V468</accession>
<gene>
    <name evidence="2" type="ORF">AVEN_93122_1</name>
</gene>
<evidence type="ECO:0000256" key="1">
    <source>
        <dbReference type="SAM" id="Phobius"/>
    </source>
</evidence>
<sequence length="107" mass="12489">MTRDGRLQRGQWRDDHQPKHESVAYYVYYIALDMYWNANYSERNGVCAVTSQKLSPHATSNGLGWVNRLVGNILPGVFYCPGLVILKKKKNYEWRFYSLIKFAVPKT</sequence>
<dbReference type="Proteomes" id="UP000499080">
    <property type="component" value="Unassembled WGS sequence"/>
</dbReference>
<keyword evidence="1" id="KW-0472">Membrane</keyword>
<feature type="transmembrane region" description="Helical" evidence="1">
    <location>
        <begin position="65"/>
        <end position="86"/>
    </location>
</feature>
<dbReference type="EMBL" id="BGPR01042813">
    <property type="protein sequence ID" value="GBO19341.1"/>
    <property type="molecule type" value="Genomic_DNA"/>
</dbReference>
<organism evidence="2 3">
    <name type="scientific">Araneus ventricosus</name>
    <name type="common">Orbweaver spider</name>
    <name type="synonym">Epeira ventricosa</name>
    <dbReference type="NCBI Taxonomy" id="182803"/>
    <lineage>
        <taxon>Eukaryota</taxon>
        <taxon>Metazoa</taxon>
        <taxon>Ecdysozoa</taxon>
        <taxon>Arthropoda</taxon>
        <taxon>Chelicerata</taxon>
        <taxon>Arachnida</taxon>
        <taxon>Araneae</taxon>
        <taxon>Araneomorphae</taxon>
        <taxon>Entelegynae</taxon>
        <taxon>Araneoidea</taxon>
        <taxon>Araneidae</taxon>
        <taxon>Araneus</taxon>
    </lineage>
</organism>
<proteinExistence type="predicted"/>
<evidence type="ECO:0000313" key="3">
    <source>
        <dbReference type="Proteomes" id="UP000499080"/>
    </source>
</evidence>
<comment type="caution">
    <text evidence="2">The sequence shown here is derived from an EMBL/GenBank/DDBJ whole genome shotgun (WGS) entry which is preliminary data.</text>
</comment>